<organism evidence="6 7">
    <name type="scientific">Gossypium raimondii</name>
    <name type="common">Peruvian cotton</name>
    <name type="synonym">Gossypium klotzschianum subsp. raimondii</name>
    <dbReference type="NCBI Taxonomy" id="29730"/>
    <lineage>
        <taxon>Eukaryota</taxon>
        <taxon>Viridiplantae</taxon>
        <taxon>Streptophyta</taxon>
        <taxon>Embryophyta</taxon>
        <taxon>Tracheophyta</taxon>
        <taxon>Spermatophyta</taxon>
        <taxon>Magnoliopsida</taxon>
        <taxon>eudicotyledons</taxon>
        <taxon>Gunneridae</taxon>
        <taxon>Pentapetalae</taxon>
        <taxon>rosids</taxon>
        <taxon>malvids</taxon>
        <taxon>Malvales</taxon>
        <taxon>Malvaceae</taxon>
        <taxon>Malvoideae</taxon>
        <taxon>Gossypium</taxon>
    </lineage>
</organism>
<keyword evidence="4" id="KW-0788">Thiol protease</keyword>
<dbReference type="GO" id="GO:0016926">
    <property type="term" value="P:protein desumoylation"/>
    <property type="evidence" value="ECO:0007669"/>
    <property type="project" value="UniProtKB-ARBA"/>
</dbReference>
<keyword evidence="2" id="KW-0645">Protease</keyword>
<dbReference type="Gene3D" id="1.10.418.20">
    <property type="match status" value="1"/>
</dbReference>
<comment type="similarity">
    <text evidence="1">Belongs to the peptidase C48 family.</text>
</comment>
<dbReference type="AlphaFoldDB" id="A0A0D2N1Y1"/>
<dbReference type="InterPro" id="IPR003653">
    <property type="entry name" value="Peptidase_C48_C"/>
</dbReference>
<dbReference type="PANTHER" id="PTHR46915">
    <property type="entry name" value="UBIQUITIN-LIKE PROTEASE 4-RELATED"/>
    <property type="match status" value="1"/>
</dbReference>
<dbReference type="GO" id="GO:0008234">
    <property type="term" value="F:cysteine-type peptidase activity"/>
    <property type="evidence" value="ECO:0007669"/>
    <property type="project" value="UniProtKB-KW"/>
</dbReference>
<accession>A0A0D2N1Y1</accession>
<evidence type="ECO:0000256" key="1">
    <source>
        <dbReference type="ARBA" id="ARBA00005234"/>
    </source>
</evidence>
<evidence type="ECO:0000256" key="4">
    <source>
        <dbReference type="ARBA" id="ARBA00022807"/>
    </source>
</evidence>
<dbReference type="eggNOG" id="KOG0779">
    <property type="taxonomic scope" value="Eukaryota"/>
</dbReference>
<feature type="domain" description="Ubiquitin-like protease family profile" evidence="5">
    <location>
        <begin position="59"/>
        <end position="236"/>
    </location>
</feature>
<dbReference type="GO" id="GO:0006508">
    <property type="term" value="P:proteolysis"/>
    <property type="evidence" value="ECO:0007669"/>
    <property type="project" value="UniProtKB-KW"/>
</dbReference>
<dbReference type="PANTHER" id="PTHR46915:SF6">
    <property type="entry name" value="CYSTEINE PROTEINASES SUPERFAMILY PROTEIN"/>
    <property type="match status" value="1"/>
</dbReference>
<feature type="non-terminal residue" evidence="6">
    <location>
        <position position="1"/>
    </location>
</feature>
<reference evidence="6 7" key="1">
    <citation type="journal article" date="2012" name="Nature">
        <title>Repeated polyploidization of Gossypium genomes and the evolution of spinnable cotton fibres.</title>
        <authorList>
            <person name="Paterson A.H."/>
            <person name="Wendel J.F."/>
            <person name="Gundlach H."/>
            <person name="Guo H."/>
            <person name="Jenkins J."/>
            <person name="Jin D."/>
            <person name="Llewellyn D."/>
            <person name="Showmaker K.C."/>
            <person name="Shu S."/>
            <person name="Udall J."/>
            <person name="Yoo M.J."/>
            <person name="Byers R."/>
            <person name="Chen W."/>
            <person name="Doron-Faigenboim A."/>
            <person name="Duke M.V."/>
            <person name="Gong L."/>
            <person name="Grimwood J."/>
            <person name="Grover C."/>
            <person name="Grupp K."/>
            <person name="Hu G."/>
            <person name="Lee T.H."/>
            <person name="Li J."/>
            <person name="Lin L."/>
            <person name="Liu T."/>
            <person name="Marler B.S."/>
            <person name="Page J.T."/>
            <person name="Roberts A.W."/>
            <person name="Romanel E."/>
            <person name="Sanders W.S."/>
            <person name="Szadkowski E."/>
            <person name="Tan X."/>
            <person name="Tang H."/>
            <person name="Xu C."/>
            <person name="Wang J."/>
            <person name="Wang Z."/>
            <person name="Zhang D."/>
            <person name="Zhang L."/>
            <person name="Ashrafi H."/>
            <person name="Bedon F."/>
            <person name="Bowers J.E."/>
            <person name="Brubaker C.L."/>
            <person name="Chee P.W."/>
            <person name="Das S."/>
            <person name="Gingle A.R."/>
            <person name="Haigler C.H."/>
            <person name="Harker D."/>
            <person name="Hoffmann L.V."/>
            <person name="Hovav R."/>
            <person name="Jones D.C."/>
            <person name="Lemke C."/>
            <person name="Mansoor S."/>
            <person name="ur Rahman M."/>
            <person name="Rainville L.N."/>
            <person name="Rambani A."/>
            <person name="Reddy U.K."/>
            <person name="Rong J.K."/>
            <person name="Saranga Y."/>
            <person name="Scheffler B.E."/>
            <person name="Scheffler J.A."/>
            <person name="Stelly D.M."/>
            <person name="Triplett B.A."/>
            <person name="Van Deynze A."/>
            <person name="Vaslin M.F."/>
            <person name="Waghmare V.N."/>
            <person name="Walford S.A."/>
            <person name="Wright R.J."/>
            <person name="Zaki E.A."/>
            <person name="Zhang T."/>
            <person name="Dennis E.S."/>
            <person name="Mayer K.F."/>
            <person name="Peterson D.G."/>
            <person name="Rokhsar D.S."/>
            <person name="Wang X."/>
            <person name="Schmutz J."/>
        </authorList>
    </citation>
    <scope>NUCLEOTIDE SEQUENCE [LARGE SCALE GENOMIC DNA]</scope>
</reference>
<gene>
    <name evidence="6" type="ORF">B456_001G059300</name>
</gene>
<evidence type="ECO:0000313" key="7">
    <source>
        <dbReference type="Proteomes" id="UP000032304"/>
    </source>
</evidence>
<dbReference type="PROSITE" id="PS50600">
    <property type="entry name" value="ULP_PROTEASE"/>
    <property type="match status" value="1"/>
</dbReference>
<evidence type="ECO:0000259" key="5">
    <source>
        <dbReference type="PROSITE" id="PS50600"/>
    </source>
</evidence>
<dbReference type="Proteomes" id="UP000032304">
    <property type="component" value="Chromosome 1"/>
</dbReference>
<evidence type="ECO:0000256" key="3">
    <source>
        <dbReference type="ARBA" id="ARBA00022801"/>
    </source>
</evidence>
<sequence length="300" mass="35190">NPRSAFISSLSKFRSLINAGFHLLPEMAKRKQLEIQFIGEDEEGTSCTVTHSTVSASGRFLRNKRRVNARNTRQQGMLNSKQFSDCFEKIWKIFPDNQRASFTYLDCLWFSWYMDELFKEKVLEWISRKHIFTKKYVFVPILHWRHWNLLIFCNFDKPLQSNTQTTCMLLLDSMQMSGPRRLEPTIRKFLLDVYEAEKRPVMKQAISKIPLLIPKVPQQRNGEDCGRFVLYFISLFMESAPKNFSTTGGYPYFVSSFFHFWYSIIRGLVLTDTVGTYRGVNETAVLTSYTSSTRKIFEFG</sequence>
<name>A0A0D2N1Y1_GOSRA</name>
<protein>
    <recommendedName>
        <fullName evidence="5">Ubiquitin-like protease family profile domain-containing protein</fullName>
    </recommendedName>
</protein>
<dbReference type="Gene3D" id="3.30.310.130">
    <property type="entry name" value="Ubiquitin-related"/>
    <property type="match status" value="1"/>
</dbReference>
<keyword evidence="3" id="KW-0378">Hydrolase</keyword>
<evidence type="ECO:0000256" key="2">
    <source>
        <dbReference type="ARBA" id="ARBA00022670"/>
    </source>
</evidence>
<dbReference type="EMBL" id="CM001740">
    <property type="protein sequence ID" value="KJB06263.1"/>
    <property type="molecule type" value="Genomic_DNA"/>
</dbReference>
<proteinExistence type="inferred from homology"/>
<dbReference type="InterPro" id="IPR038765">
    <property type="entry name" value="Papain-like_cys_pep_sf"/>
</dbReference>
<dbReference type="Pfam" id="PF02902">
    <property type="entry name" value="Peptidase_C48"/>
    <property type="match status" value="1"/>
</dbReference>
<keyword evidence="7" id="KW-1185">Reference proteome</keyword>
<evidence type="ECO:0000313" key="6">
    <source>
        <dbReference type="EMBL" id="KJB06263.1"/>
    </source>
</evidence>
<dbReference type="SUPFAM" id="SSF54001">
    <property type="entry name" value="Cysteine proteinases"/>
    <property type="match status" value="1"/>
</dbReference>
<dbReference type="Gramene" id="KJB06263">
    <property type="protein sequence ID" value="KJB06263"/>
    <property type="gene ID" value="B456_001G059300"/>
</dbReference>